<dbReference type="InterPro" id="IPR011990">
    <property type="entry name" value="TPR-like_helical_dom_sf"/>
</dbReference>
<evidence type="ECO:0000256" key="2">
    <source>
        <dbReference type="ARBA" id="ARBA00022803"/>
    </source>
</evidence>
<accession>A0ABW1Z661</accession>
<feature type="chain" id="PRO_5046164560" evidence="4">
    <location>
        <begin position="27"/>
        <end position="545"/>
    </location>
</feature>
<dbReference type="PANTHER" id="PTHR45586">
    <property type="entry name" value="TPR REPEAT-CONTAINING PROTEIN PA4667"/>
    <property type="match status" value="1"/>
</dbReference>
<reference evidence="6" key="1">
    <citation type="journal article" date="2019" name="Int. J. Syst. Evol. Microbiol.">
        <title>The Global Catalogue of Microorganisms (GCM) 10K type strain sequencing project: providing services to taxonomists for standard genome sequencing and annotation.</title>
        <authorList>
            <consortium name="The Broad Institute Genomics Platform"/>
            <consortium name="The Broad Institute Genome Sequencing Center for Infectious Disease"/>
            <person name="Wu L."/>
            <person name="Ma J."/>
        </authorList>
    </citation>
    <scope>NUCLEOTIDE SEQUENCE [LARGE SCALE GENOMIC DNA]</scope>
    <source>
        <strain evidence="6">CGMCC 1.16026</strain>
    </source>
</reference>
<dbReference type="GO" id="GO:0006508">
    <property type="term" value="P:proteolysis"/>
    <property type="evidence" value="ECO:0007669"/>
    <property type="project" value="UniProtKB-KW"/>
</dbReference>
<dbReference type="PANTHER" id="PTHR45586:SF1">
    <property type="entry name" value="LIPOPOLYSACCHARIDE ASSEMBLY PROTEIN B"/>
    <property type="match status" value="1"/>
</dbReference>
<evidence type="ECO:0000313" key="6">
    <source>
        <dbReference type="Proteomes" id="UP001596391"/>
    </source>
</evidence>
<keyword evidence="5" id="KW-0378">Hydrolase</keyword>
<dbReference type="Gene3D" id="2.40.70.10">
    <property type="entry name" value="Acid Proteases"/>
    <property type="match status" value="2"/>
</dbReference>
<dbReference type="Gene3D" id="1.25.40.10">
    <property type="entry name" value="Tetratricopeptide repeat domain"/>
    <property type="match status" value="1"/>
</dbReference>
<organism evidence="5 6">
    <name type="scientific">Granulicella cerasi</name>
    <dbReference type="NCBI Taxonomy" id="741063"/>
    <lineage>
        <taxon>Bacteria</taxon>
        <taxon>Pseudomonadati</taxon>
        <taxon>Acidobacteriota</taxon>
        <taxon>Terriglobia</taxon>
        <taxon>Terriglobales</taxon>
        <taxon>Acidobacteriaceae</taxon>
        <taxon>Granulicella</taxon>
    </lineage>
</organism>
<protein>
    <submittedName>
        <fullName evidence="5">Aspartyl protease family protein</fullName>
    </submittedName>
</protein>
<sequence length="545" mass="60336">MKTFSLAALSVASLLSLSLNPSSLHAQAPVRRSCAVITAEPTEGETMISSHRYKDAELLYQAAIAKDASNIEDHLGLVRAYIGEDMVPEARAASDAMLKKFPDNSLSLVAQSEMYYRAGNADEAQRIANKAVMQNPCDARAHAALANVAELRAFYATAAHQLDLAARLSPHDELIHRDWMFYQPRKKRLEELEKYLTGPNSLAEDEKASFNNIAEHLKARHVNECHITSTSETAKAAMAPMFGDSRHPIAYGLDVSLNGKRRRMQIDTGASGILLTKEAAHSLGLKPEIQRTVEGVGDEGSADSYLTHVKTIRIGDVQFEDCMVEVYDDKKSHMSIDGLIGMDVFQNWLVTLDYPNATLRLAPLPKRPNEANQDTKLETANPEASEDTYHPQDAYVNAPELKGFIPVARIGHDILLPSTWVDKKNKLSDRDHYLIMDTGASATNISPAMAKEIGKLHGSDVEFTGLSGKVKKVWESDYSAMRVANLILPGAEYFVLDNKSLSHNIGFETDGLFGLPTLQRLTITIDYRDNMVKLNYDPNHDIVRF</sequence>
<gene>
    <name evidence="5" type="ORF">ACFQBQ_04290</name>
</gene>
<evidence type="ECO:0000313" key="5">
    <source>
        <dbReference type="EMBL" id="MFC6644822.1"/>
    </source>
</evidence>
<dbReference type="SUPFAM" id="SSF50630">
    <property type="entry name" value="Acid proteases"/>
    <property type="match status" value="2"/>
</dbReference>
<feature type="region of interest" description="Disordered" evidence="3">
    <location>
        <begin position="364"/>
        <end position="389"/>
    </location>
</feature>
<evidence type="ECO:0000256" key="1">
    <source>
        <dbReference type="ARBA" id="ARBA00022737"/>
    </source>
</evidence>
<comment type="caution">
    <text evidence="5">The sequence shown here is derived from an EMBL/GenBank/DDBJ whole genome shotgun (WGS) entry which is preliminary data.</text>
</comment>
<feature type="signal peptide" evidence="4">
    <location>
        <begin position="1"/>
        <end position="26"/>
    </location>
</feature>
<keyword evidence="6" id="KW-1185">Reference proteome</keyword>
<dbReference type="InterPro" id="IPR034122">
    <property type="entry name" value="Retropepsin-like_bacterial"/>
</dbReference>
<proteinExistence type="predicted"/>
<dbReference type="SUPFAM" id="SSF48452">
    <property type="entry name" value="TPR-like"/>
    <property type="match status" value="1"/>
</dbReference>
<dbReference type="RefSeq" id="WP_263372626.1">
    <property type="nucleotide sequence ID" value="NZ_JAGSYD010000006.1"/>
</dbReference>
<dbReference type="Pfam" id="PF13650">
    <property type="entry name" value="Asp_protease_2"/>
    <property type="match status" value="1"/>
</dbReference>
<dbReference type="InterPro" id="IPR051012">
    <property type="entry name" value="CellSynth/LPSAsmb/PSIAsmb"/>
</dbReference>
<evidence type="ECO:0000256" key="3">
    <source>
        <dbReference type="SAM" id="MobiDB-lite"/>
    </source>
</evidence>
<dbReference type="Proteomes" id="UP001596391">
    <property type="component" value="Unassembled WGS sequence"/>
</dbReference>
<keyword evidence="5" id="KW-0645">Protease</keyword>
<evidence type="ECO:0000256" key="4">
    <source>
        <dbReference type="SAM" id="SignalP"/>
    </source>
</evidence>
<keyword evidence="4" id="KW-0732">Signal</keyword>
<keyword evidence="2" id="KW-0802">TPR repeat</keyword>
<dbReference type="InterPro" id="IPR021109">
    <property type="entry name" value="Peptidase_aspartic_dom_sf"/>
</dbReference>
<dbReference type="GO" id="GO:0008233">
    <property type="term" value="F:peptidase activity"/>
    <property type="evidence" value="ECO:0007669"/>
    <property type="project" value="UniProtKB-KW"/>
</dbReference>
<dbReference type="Pfam" id="PF14559">
    <property type="entry name" value="TPR_19"/>
    <property type="match status" value="1"/>
</dbReference>
<dbReference type="CDD" id="cd05483">
    <property type="entry name" value="retropepsin_like_bacteria"/>
    <property type="match status" value="1"/>
</dbReference>
<name>A0ABW1Z661_9BACT</name>
<feature type="compositionally biased region" description="Basic and acidic residues" evidence="3">
    <location>
        <begin position="367"/>
        <end position="377"/>
    </location>
</feature>
<dbReference type="EMBL" id="JBHSWI010000001">
    <property type="protein sequence ID" value="MFC6644822.1"/>
    <property type="molecule type" value="Genomic_DNA"/>
</dbReference>
<keyword evidence="1" id="KW-0677">Repeat</keyword>